<evidence type="ECO:0000313" key="2">
    <source>
        <dbReference type="EMBL" id="CAF3258203.1"/>
    </source>
</evidence>
<dbReference type="SUPFAM" id="SSF90112">
    <property type="entry name" value="Neurotransmitter-gated ion-channel transmembrane pore"/>
    <property type="match status" value="1"/>
</dbReference>
<dbReference type="GO" id="GO:0006811">
    <property type="term" value="P:monoatomic ion transport"/>
    <property type="evidence" value="ECO:0007669"/>
    <property type="project" value="InterPro"/>
</dbReference>
<organism evidence="2 3">
    <name type="scientific">Rotaria socialis</name>
    <dbReference type="NCBI Taxonomy" id="392032"/>
    <lineage>
        <taxon>Eukaryota</taxon>
        <taxon>Metazoa</taxon>
        <taxon>Spiralia</taxon>
        <taxon>Gnathifera</taxon>
        <taxon>Rotifera</taxon>
        <taxon>Eurotatoria</taxon>
        <taxon>Bdelloidea</taxon>
        <taxon>Philodinida</taxon>
        <taxon>Philodinidae</taxon>
        <taxon>Rotaria</taxon>
    </lineage>
</organism>
<keyword evidence="1" id="KW-1133">Transmembrane helix</keyword>
<gene>
    <name evidence="2" type="ORF">TIS948_LOCUS15613</name>
</gene>
<dbReference type="Proteomes" id="UP000663825">
    <property type="component" value="Unassembled WGS sequence"/>
</dbReference>
<protein>
    <submittedName>
        <fullName evidence="2">Uncharacterized protein</fullName>
    </submittedName>
</protein>
<evidence type="ECO:0000256" key="1">
    <source>
        <dbReference type="SAM" id="Phobius"/>
    </source>
</evidence>
<accession>A0A817RVE2</accession>
<keyword evidence="1" id="KW-0812">Transmembrane</keyword>
<keyword evidence="1" id="KW-0472">Membrane</keyword>
<name>A0A817RVE2_9BILA</name>
<comment type="caution">
    <text evidence="2">The sequence shown here is derived from an EMBL/GenBank/DDBJ whole genome shotgun (WGS) entry which is preliminary data.</text>
</comment>
<feature type="non-terminal residue" evidence="2">
    <location>
        <position position="1"/>
    </location>
</feature>
<dbReference type="EMBL" id="CAJNXB010002543">
    <property type="protein sequence ID" value="CAF3258203.1"/>
    <property type="molecule type" value="Genomic_DNA"/>
</dbReference>
<proteinExistence type="predicted"/>
<dbReference type="InterPro" id="IPR038050">
    <property type="entry name" value="Neuro_actylchol_rec"/>
</dbReference>
<dbReference type="OrthoDB" id="203862at2759"/>
<sequence>FGYGEPLTYFTDSLDSIELNDDNPVQINYIARPSLFYPRSININERRIPTNEISFLRNVWRYFHRFWFCISGNTKYKRSIRKRTSRFGVNSRSELDSFARIVFPTGFILFNILYWFYFLHFQK</sequence>
<reference evidence="2" key="1">
    <citation type="submission" date="2021-02" db="EMBL/GenBank/DDBJ databases">
        <authorList>
            <person name="Nowell W R."/>
        </authorList>
    </citation>
    <scope>NUCLEOTIDE SEQUENCE</scope>
</reference>
<dbReference type="GO" id="GO:0016020">
    <property type="term" value="C:membrane"/>
    <property type="evidence" value="ECO:0007669"/>
    <property type="project" value="InterPro"/>
</dbReference>
<dbReference type="Gene3D" id="1.20.58.390">
    <property type="entry name" value="Neurotransmitter-gated ion-channel transmembrane domain"/>
    <property type="match status" value="1"/>
</dbReference>
<feature type="transmembrane region" description="Helical" evidence="1">
    <location>
        <begin position="97"/>
        <end position="117"/>
    </location>
</feature>
<dbReference type="InterPro" id="IPR036719">
    <property type="entry name" value="Neuro-gated_channel_TM_sf"/>
</dbReference>
<evidence type="ECO:0000313" key="3">
    <source>
        <dbReference type="Proteomes" id="UP000663825"/>
    </source>
</evidence>
<dbReference type="AlphaFoldDB" id="A0A817RVE2"/>